<reference evidence="1" key="1">
    <citation type="journal article" date="2014" name="Int. J. Syst. Evol. Microbiol.">
        <title>Complete genome sequence of Corynebacterium casei LMG S-19264T (=DSM 44701T), isolated from a smear-ripened cheese.</title>
        <authorList>
            <consortium name="US DOE Joint Genome Institute (JGI-PGF)"/>
            <person name="Walter F."/>
            <person name="Albersmeier A."/>
            <person name="Kalinowski J."/>
            <person name="Ruckert C."/>
        </authorList>
    </citation>
    <scope>NUCLEOTIDE SEQUENCE</scope>
    <source>
        <strain evidence="1">CGMCC 1.7086</strain>
    </source>
</reference>
<dbReference type="RefSeq" id="WP_188696335.1">
    <property type="nucleotide sequence ID" value="NZ_BMLS01000004.1"/>
</dbReference>
<comment type="caution">
    <text evidence="1">The sequence shown here is derived from an EMBL/GenBank/DDBJ whole genome shotgun (WGS) entry which is preliminary data.</text>
</comment>
<accession>A0A917Z0H7</accession>
<dbReference type="GO" id="GO:0016740">
    <property type="term" value="F:transferase activity"/>
    <property type="evidence" value="ECO:0007669"/>
    <property type="project" value="UniProtKB-KW"/>
</dbReference>
<dbReference type="Proteomes" id="UP000606935">
    <property type="component" value="Unassembled WGS sequence"/>
</dbReference>
<dbReference type="InterPro" id="IPR005262">
    <property type="entry name" value="MJ1255-like"/>
</dbReference>
<organism evidence="1 2">
    <name type="scientific">Bowmanella pacifica</name>
    <dbReference type="NCBI Taxonomy" id="502051"/>
    <lineage>
        <taxon>Bacteria</taxon>
        <taxon>Pseudomonadati</taxon>
        <taxon>Pseudomonadota</taxon>
        <taxon>Gammaproteobacteria</taxon>
        <taxon>Alteromonadales</taxon>
        <taxon>Alteromonadaceae</taxon>
        <taxon>Bowmanella</taxon>
    </lineage>
</organism>
<dbReference type="Pfam" id="PF13528">
    <property type="entry name" value="Glyco_trans_1_3"/>
    <property type="match status" value="1"/>
</dbReference>
<name>A0A917Z0H7_9ALTE</name>
<dbReference type="AlphaFoldDB" id="A0A917Z0H7"/>
<protein>
    <submittedName>
        <fullName evidence="1">Glycosyl transferase</fullName>
    </submittedName>
</protein>
<evidence type="ECO:0000313" key="2">
    <source>
        <dbReference type="Proteomes" id="UP000606935"/>
    </source>
</evidence>
<evidence type="ECO:0000313" key="1">
    <source>
        <dbReference type="EMBL" id="GGO71610.1"/>
    </source>
</evidence>
<dbReference type="SUPFAM" id="SSF53756">
    <property type="entry name" value="UDP-Glycosyltransferase/glycogen phosphorylase"/>
    <property type="match status" value="1"/>
</dbReference>
<proteinExistence type="predicted"/>
<dbReference type="NCBIfam" id="TIGR00661">
    <property type="entry name" value="MJ1255"/>
    <property type="match status" value="1"/>
</dbReference>
<reference evidence="1" key="2">
    <citation type="submission" date="2020-09" db="EMBL/GenBank/DDBJ databases">
        <authorList>
            <person name="Sun Q."/>
            <person name="Zhou Y."/>
        </authorList>
    </citation>
    <scope>NUCLEOTIDE SEQUENCE</scope>
    <source>
        <strain evidence="1">CGMCC 1.7086</strain>
    </source>
</reference>
<keyword evidence="2" id="KW-1185">Reference proteome</keyword>
<sequence length="366" mass="41966">MKILYGVQGTGNGHTTRARVMAKAFNLRDDVQVDYLFSGREQSRYFDMQVFGQYQTRAGFTFVHHNGAVDIWRTIKAFRPVRFIRDVMSLDLQGYDLVINDFEPISAWAARRQKVPCISISHQDAFRYNIPKQGDNWMNRQVLNYFAPSDVQLGVHWHHFGHAIMPPFIEDEYIPDSGAEHVLVYLPFESLQDIAQLLDPLSEVNFVCFHPDLKENTDQGHIKWRRTSKEGFHQALRVASGVIANGGFELSSECLKLGKKLLLKPLHGQFEQLSNILTLEQLGLCQSMSSLDVEEVETWLELPPAEPIAFPSDPQLLVDWLLAGQWQDTHSICSQLWQQVSFPERLQQRLNAYQAAPSTKMSRTFS</sequence>
<gene>
    <name evidence="1" type="ORF">GCM10010982_27800</name>
</gene>
<keyword evidence="1" id="KW-0808">Transferase</keyword>
<dbReference type="EMBL" id="BMLS01000004">
    <property type="protein sequence ID" value="GGO71610.1"/>
    <property type="molecule type" value="Genomic_DNA"/>
</dbReference>